<dbReference type="EMBL" id="BAAARV010000081">
    <property type="protein sequence ID" value="GAA2376931.1"/>
    <property type="molecule type" value="Genomic_DNA"/>
</dbReference>
<accession>A0ABP5UHE5</accession>
<name>A0ABP5UHE5_9ACTN</name>
<evidence type="ECO:0000313" key="2">
    <source>
        <dbReference type="Proteomes" id="UP001501444"/>
    </source>
</evidence>
<dbReference type="Proteomes" id="UP001501444">
    <property type="component" value="Unassembled WGS sequence"/>
</dbReference>
<sequence>MDEKAFLCVSPWPEVYPSEQHGAFEAQHIVAVADGAVPLLWLALFREGDVRHGPAPVGTDDEQEWVEASASVAGRERALANLAAAGPALDRLFGPPVAAHAELLRQALQWFPGDWVTVEWWDDVRPVPPGPPDLRAALAALDDPGLGPDALLGLCRLDPGGLPDPPQPGAPLLPYLHEHTEPLRLLLGRAFETLVPWEHPI</sequence>
<dbReference type="RefSeq" id="WP_344617993.1">
    <property type="nucleotide sequence ID" value="NZ_BAAARV010000081.1"/>
</dbReference>
<protein>
    <submittedName>
        <fullName evidence="1">Uncharacterized protein</fullName>
    </submittedName>
</protein>
<organism evidence="1 2">
    <name type="scientific">Dactylosporangium salmoneum</name>
    <dbReference type="NCBI Taxonomy" id="53361"/>
    <lineage>
        <taxon>Bacteria</taxon>
        <taxon>Bacillati</taxon>
        <taxon>Actinomycetota</taxon>
        <taxon>Actinomycetes</taxon>
        <taxon>Micromonosporales</taxon>
        <taxon>Micromonosporaceae</taxon>
        <taxon>Dactylosporangium</taxon>
    </lineage>
</organism>
<gene>
    <name evidence="1" type="ORF">GCM10010170_081380</name>
</gene>
<proteinExistence type="predicted"/>
<evidence type="ECO:0000313" key="1">
    <source>
        <dbReference type="EMBL" id="GAA2376931.1"/>
    </source>
</evidence>
<comment type="caution">
    <text evidence="1">The sequence shown here is derived from an EMBL/GenBank/DDBJ whole genome shotgun (WGS) entry which is preliminary data.</text>
</comment>
<keyword evidence="2" id="KW-1185">Reference proteome</keyword>
<reference evidence="2" key="1">
    <citation type="journal article" date="2019" name="Int. J. Syst. Evol. Microbiol.">
        <title>The Global Catalogue of Microorganisms (GCM) 10K type strain sequencing project: providing services to taxonomists for standard genome sequencing and annotation.</title>
        <authorList>
            <consortium name="The Broad Institute Genomics Platform"/>
            <consortium name="The Broad Institute Genome Sequencing Center for Infectious Disease"/>
            <person name="Wu L."/>
            <person name="Ma J."/>
        </authorList>
    </citation>
    <scope>NUCLEOTIDE SEQUENCE [LARGE SCALE GENOMIC DNA]</scope>
    <source>
        <strain evidence="2">JCM 3272</strain>
    </source>
</reference>